<dbReference type="PANTHER" id="PTHR35011">
    <property type="entry name" value="2,3-DIKETO-L-GULONATE TRAP TRANSPORTER SMALL PERMEASE PROTEIN YIAM"/>
    <property type="match status" value="1"/>
</dbReference>
<evidence type="ECO:0000313" key="11">
    <source>
        <dbReference type="EMBL" id="SUI99637.1"/>
    </source>
</evidence>
<feature type="domain" description="Tripartite ATP-independent periplasmic transporters DctQ component" evidence="10">
    <location>
        <begin position="26"/>
        <end position="151"/>
    </location>
</feature>
<comment type="similarity">
    <text evidence="8">Belongs to the TRAP transporter small permease family.</text>
</comment>
<evidence type="ECO:0000313" key="12">
    <source>
        <dbReference type="Proteomes" id="UP000254519"/>
    </source>
</evidence>
<keyword evidence="7 9" id="KW-0472">Membrane</keyword>
<reference evidence="11 12" key="1">
    <citation type="submission" date="2018-06" db="EMBL/GenBank/DDBJ databases">
        <authorList>
            <consortium name="Pathogen Informatics"/>
            <person name="Doyle S."/>
        </authorList>
    </citation>
    <scope>NUCLEOTIDE SEQUENCE [LARGE SCALE GENOMIC DNA]</scope>
    <source>
        <strain evidence="12">ATCC 11859 / DSM 33 / NCIB 8841 / NCTC 4822</strain>
    </source>
</reference>
<dbReference type="InterPro" id="IPR055348">
    <property type="entry name" value="DctQ"/>
</dbReference>
<accession>A0A380BFI3</accession>
<keyword evidence="6 9" id="KW-1133">Transmembrane helix</keyword>
<evidence type="ECO:0000256" key="5">
    <source>
        <dbReference type="ARBA" id="ARBA00022692"/>
    </source>
</evidence>
<feature type="transmembrane region" description="Helical" evidence="9">
    <location>
        <begin position="130"/>
        <end position="151"/>
    </location>
</feature>
<dbReference type="OrthoDB" id="9815614at2"/>
<evidence type="ECO:0000256" key="8">
    <source>
        <dbReference type="ARBA" id="ARBA00038436"/>
    </source>
</evidence>
<evidence type="ECO:0000259" key="10">
    <source>
        <dbReference type="Pfam" id="PF04290"/>
    </source>
</evidence>
<keyword evidence="3" id="KW-1003">Cell membrane</keyword>
<feature type="transmembrane region" description="Helical" evidence="9">
    <location>
        <begin position="52"/>
        <end position="71"/>
    </location>
</feature>
<organism evidence="11 12">
    <name type="scientific">Sporosarcina pasteurii</name>
    <name type="common">Bacillus pasteurii</name>
    <dbReference type="NCBI Taxonomy" id="1474"/>
    <lineage>
        <taxon>Bacteria</taxon>
        <taxon>Bacillati</taxon>
        <taxon>Bacillota</taxon>
        <taxon>Bacilli</taxon>
        <taxon>Bacillales</taxon>
        <taxon>Caryophanaceae</taxon>
        <taxon>Sporosarcina</taxon>
    </lineage>
</organism>
<sequence length="176" mass="19785">MKAIKWIKNILDRLLVGVSMTALLAMILIIIYQVFSRQLFQHTPSWAEELSIILFVWTSFLGIAYGFKARLHIGVSFLVDMFPTKLQDAMDFLAKILIIIFGIVLVVYGWKFTVIMGGSTLAGTGLQSSYLYAAIPVTGIFVLLYGIELLFSKGLHQEYNDEIDVDALDAVEDRRA</sequence>
<keyword evidence="4" id="KW-0997">Cell inner membrane</keyword>
<name>A0A380BFI3_SPOPA</name>
<evidence type="ECO:0000256" key="6">
    <source>
        <dbReference type="ARBA" id="ARBA00022989"/>
    </source>
</evidence>
<evidence type="ECO:0000256" key="7">
    <source>
        <dbReference type="ARBA" id="ARBA00023136"/>
    </source>
</evidence>
<evidence type="ECO:0000256" key="3">
    <source>
        <dbReference type="ARBA" id="ARBA00022475"/>
    </source>
</evidence>
<dbReference type="Proteomes" id="UP000254519">
    <property type="component" value="Unassembled WGS sequence"/>
</dbReference>
<feature type="transmembrane region" description="Helical" evidence="9">
    <location>
        <begin position="12"/>
        <end position="32"/>
    </location>
</feature>
<dbReference type="Pfam" id="PF04290">
    <property type="entry name" value="DctQ"/>
    <property type="match status" value="1"/>
</dbReference>
<evidence type="ECO:0000256" key="2">
    <source>
        <dbReference type="ARBA" id="ARBA00022448"/>
    </source>
</evidence>
<keyword evidence="5 9" id="KW-0812">Transmembrane</keyword>
<feature type="transmembrane region" description="Helical" evidence="9">
    <location>
        <begin position="92"/>
        <end position="110"/>
    </location>
</feature>
<evidence type="ECO:0000256" key="1">
    <source>
        <dbReference type="ARBA" id="ARBA00004429"/>
    </source>
</evidence>
<keyword evidence="2" id="KW-0813">Transport</keyword>
<keyword evidence="12" id="KW-1185">Reference proteome</keyword>
<dbReference type="EMBL" id="UGYZ01000002">
    <property type="protein sequence ID" value="SUI99637.1"/>
    <property type="molecule type" value="Genomic_DNA"/>
</dbReference>
<proteinExistence type="inferred from homology"/>
<dbReference type="GO" id="GO:0015740">
    <property type="term" value="P:C4-dicarboxylate transport"/>
    <property type="evidence" value="ECO:0007669"/>
    <property type="project" value="TreeGrafter"/>
</dbReference>
<dbReference type="InterPro" id="IPR007387">
    <property type="entry name" value="TRAP_DctQ"/>
</dbReference>
<gene>
    <name evidence="11" type="primary">siaT_2</name>
    <name evidence="11" type="ORF">NCTC4822_00685</name>
</gene>
<evidence type="ECO:0000256" key="9">
    <source>
        <dbReference type="SAM" id="Phobius"/>
    </source>
</evidence>
<dbReference type="GO" id="GO:0022857">
    <property type="term" value="F:transmembrane transporter activity"/>
    <property type="evidence" value="ECO:0007669"/>
    <property type="project" value="TreeGrafter"/>
</dbReference>
<protein>
    <submittedName>
        <fullName evidence="11">Neu5Ac permease</fullName>
    </submittedName>
</protein>
<evidence type="ECO:0000256" key="4">
    <source>
        <dbReference type="ARBA" id="ARBA00022519"/>
    </source>
</evidence>
<comment type="subcellular location">
    <subcellularLocation>
        <location evidence="1">Cell inner membrane</location>
        <topology evidence="1">Multi-pass membrane protein</topology>
    </subcellularLocation>
</comment>
<dbReference type="GO" id="GO:0005886">
    <property type="term" value="C:plasma membrane"/>
    <property type="evidence" value="ECO:0007669"/>
    <property type="project" value="UniProtKB-SubCell"/>
</dbReference>
<dbReference type="AlphaFoldDB" id="A0A380BFI3"/>
<dbReference type="RefSeq" id="WP_115360150.1">
    <property type="nucleotide sequence ID" value="NZ_CP038012.1"/>
</dbReference>
<dbReference type="PANTHER" id="PTHR35011:SF11">
    <property type="entry name" value="TRAP TRANSPORTER SMALL PERMEASE PROTEIN"/>
    <property type="match status" value="1"/>
</dbReference>